<evidence type="ECO:0000313" key="1">
    <source>
        <dbReference type="EMBL" id="VVQ10760.1"/>
    </source>
</evidence>
<dbReference type="AlphaFoldDB" id="A0A5E7UJA7"/>
<sequence length="270" mass="30120">MDVFLASGGSAALFALVLWLARNLIITRLTKSVESEYARLLEAYKFDLRKSEETFKADLKTKEVEIAALRSGTLSAISNRQLLLDKKRMEASEEIWASVMSLGAFKFVSSWMSVIKFEAAAEAAKHNPNVRKLVEILDQQIDPEFLKSKIVPSKSRPFVTPMLWASYSAYSIVIMQAVMRAFVIKHGVGAELLKEEKSAEILKLVLPHQAAYIEKFGASCYHYLLEELEEKIIQEIHHTISGASTDEDGIKQAAAVIKKCNEISDPAPNA</sequence>
<dbReference type="EMBL" id="CABVJF010000014">
    <property type="protein sequence ID" value="VVQ10760.1"/>
    <property type="molecule type" value="Genomic_DNA"/>
</dbReference>
<name>A0A5E7UJA7_PSEFL</name>
<dbReference type="OrthoDB" id="7067191at2"/>
<dbReference type="Proteomes" id="UP000381378">
    <property type="component" value="Unassembled WGS sequence"/>
</dbReference>
<evidence type="ECO:0000313" key="2">
    <source>
        <dbReference type="Proteomes" id="UP000381378"/>
    </source>
</evidence>
<dbReference type="RefSeq" id="WP_150786930.1">
    <property type="nucleotide sequence ID" value="NZ_CABVJF010000014.1"/>
</dbReference>
<organism evidence="1 2">
    <name type="scientific">Pseudomonas fluorescens</name>
    <dbReference type="NCBI Taxonomy" id="294"/>
    <lineage>
        <taxon>Bacteria</taxon>
        <taxon>Pseudomonadati</taxon>
        <taxon>Pseudomonadota</taxon>
        <taxon>Gammaproteobacteria</taxon>
        <taxon>Pseudomonadales</taxon>
        <taxon>Pseudomonadaceae</taxon>
        <taxon>Pseudomonas</taxon>
    </lineage>
</organism>
<accession>A0A5E7UJA7</accession>
<gene>
    <name evidence="1" type="ORF">PS928_03655</name>
</gene>
<reference evidence="1 2" key="1">
    <citation type="submission" date="2019-09" db="EMBL/GenBank/DDBJ databases">
        <authorList>
            <person name="Chandra G."/>
            <person name="Truman W A."/>
        </authorList>
    </citation>
    <scope>NUCLEOTIDE SEQUENCE [LARGE SCALE GENOMIC DNA]</scope>
    <source>
        <strain evidence="1">PS928</strain>
    </source>
</reference>
<protein>
    <submittedName>
        <fullName evidence="1">Uncharacterized protein</fullName>
    </submittedName>
</protein>
<proteinExistence type="predicted"/>